<gene>
    <name evidence="1" type="ORF">CDAR_241531</name>
</gene>
<name>A0AAV4QFR1_9ARAC</name>
<dbReference type="EMBL" id="BPLQ01004315">
    <property type="protein sequence ID" value="GIY07191.1"/>
    <property type="molecule type" value="Genomic_DNA"/>
</dbReference>
<dbReference type="Proteomes" id="UP001054837">
    <property type="component" value="Unassembled WGS sequence"/>
</dbReference>
<evidence type="ECO:0000313" key="1">
    <source>
        <dbReference type="EMBL" id="GIY07191.1"/>
    </source>
</evidence>
<sequence length="84" mass="8898">MCKEVIPTTHCSSGTKSPDLHAISNRLNAFLERLLPGSGDGGGGKMEASPSFHQSPLMKSRLGILISGAVGWANKELQEFSVES</sequence>
<organism evidence="1 2">
    <name type="scientific">Caerostris darwini</name>
    <dbReference type="NCBI Taxonomy" id="1538125"/>
    <lineage>
        <taxon>Eukaryota</taxon>
        <taxon>Metazoa</taxon>
        <taxon>Ecdysozoa</taxon>
        <taxon>Arthropoda</taxon>
        <taxon>Chelicerata</taxon>
        <taxon>Arachnida</taxon>
        <taxon>Araneae</taxon>
        <taxon>Araneomorphae</taxon>
        <taxon>Entelegynae</taxon>
        <taxon>Araneoidea</taxon>
        <taxon>Araneidae</taxon>
        <taxon>Caerostris</taxon>
    </lineage>
</organism>
<proteinExistence type="predicted"/>
<evidence type="ECO:0000313" key="2">
    <source>
        <dbReference type="Proteomes" id="UP001054837"/>
    </source>
</evidence>
<accession>A0AAV4QFR1</accession>
<dbReference type="AlphaFoldDB" id="A0AAV4QFR1"/>
<protein>
    <submittedName>
        <fullName evidence="1">Uncharacterized protein</fullName>
    </submittedName>
</protein>
<keyword evidence="2" id="KW-1185">Reference proteome</keyword>
<comment type="caution">
    <text evidence="1">The sequence shown here is derived from an EMBL/GenBank/DDBJ whole genome shotgun (WGS) entry which is preliminary data.</text>
</comment>
<reference evidence="1 2" key="1">
    <citation type="submission" date="2021-06" db="EMBL/GenBank/DDBJ databases">
        <title>Caerostris darwini draft genome.</title>
        <authorList>
            <person name="Kono N."/>
            <person name="Arakawa K."/>
        </authorList>
    </citation>
    <scope>NUCLEOTIDE SEQUENCE [LARGE SCALE GENOMIC DNA]</scope>
</reference>